<dbReference type="AlphaFoldDB" id="A0A0N7F3D9"/>
<dbReference type="Pfam" id="PF00067">
    <property type="entry name" value="p450"/>
    <property type="match status" value="1"/>
</dbReference>
<gene>
    <name evidence="8" type="ORF">AOZ06_16885</name>
</gene>
<evidence type="ECO:0000256" key="2">
    <source>
        <dbReference type="ARBA" id="ARBA00022617"/>
    </source>
</evidence>
<dbReference type="RefSeq" id="WP_054290266.1">
    <property type="nucleotide sequence ID" value="NZ_CP012752.1"/>
</dbReference>
<dbReference type="PANTHER" id="PTHR46696">
    <property type="entry name" value="P450, PUTATIVE (EUROFUNG)-RELATED"/>
    <property type="match status" value="1"/>
</dbReference>
<dbReference type="PRINTS" id="PR00359">
    <property type="entry name" value="BP450"/>
</dbReference>
<dbReference type="GO" id="GO:0020037">
    <property type="term" value="F:heme binding"/>
    <property type="evidence" value="ECO:0007669"/>
    <property type="project" value="InterPro"/>
</dbReference>
<evidence type="ECO:0000256" key="6">
    <source>
        <dbReference type="ARBA" id="ARBA00023033"/>
    </source>
</evidence>
<name>A0A0N7F3D9_9PSEU</name>
<dbReference type="GO" id="GO:0006707">
    <property type="term" value="P:cholesterol catabolic process"/>
    <property type="evidence" value="ECO:0007669"/>
    <property type="project" value="TreeGrafter"/>
</dbReference>
<evidence type="ECO:0000313" key="9">
    <source>
        <dbReference type="Proteomes" id="UP000063699"/>
    </source>
</evidence>
<keyword evidence="9" id="KW-1185">Reference proteome</keyword>
<dbReference type="SUPFAM" id="SSF48264">
    <property type="entry name" value="Cytochrome P450"/>
    <property type="match status" value="1"/>
</dbReference>
<evidence type="ECO:0000256" key="5">
    <source>
        <dbReference type="ARBA" id="ARBA00023004"/>
    </source>
</evidence>
<keyword evidence="5 7" id="KW-0408">Iron</keyword>
<evidence type="ECO:0000256" key="7">
    <source>
        <dbReference type="RuleBase" id="RU000461"/>
    </source>
</evidence>
<sequence length="397" mass="44491">MSTAFAQWMSQWSELDPRQFWLHGKQPGEPVSFDEQSGMWNVYGYQEVLEVLADTTTFSSDTARLVPIEGEFSRGNLLKMDPPEHNKLRKLVGHAFTSKMISGLEPAIVALTNELLDQTAGTGRMEVVEDLAYPLPVIVIADLLGLPNNDRALFKRWVGEVFERPEGFTRGEPTPESTQNAVDQMGELIAYLHEHATERRTKPRNDLLTKLVEAEVDGERLNDTEVANFGAVLLIAGHITTTMLLGNTVLCMDTFPETRAAVREDRSRIPGMIEESLRYLSSFAAISRCTNQAGQLGGKTIEADQLVLLWLGAANRDPRRFDRPNDFDITRDPNPHLAFGRGVHYCIGTQLARMEGRVAMNILLDRYPGFRTDPDDVPRFQPSPYMTGVTRLSLLTD</sequence>
<dbReference type="CDD" id="cd11032">
    <property type="entry name" value="P450_EryK-like"/>
    <property type="match status" value="1"/>
</dbReference>
<dbReference type="Gene3D" id="1.10.630.10">
    <property type="entry name" value="Cytochrome P450"/>
    <property type="match status" value="1"/>
</dbReference>
<comment type="similarity">
    <text evidence="1 7">Belongs to the cytochrome P450 family.</text>
</comment>
<dbReference type="InterPro" id="IPR001128">
    <property type="entry name" value="Cyt_P450"/>
</dbReference>
<dbReference type="InterPro" id="IPR002397">
    <property type="entry name" value="Cyt_P450_B"/>
</dbReference>
<dbReference type="PROSITE" id="PS00086">
    <property type="entry name" value="CYTOCHROME_P450"/>
    <property type="match status" value="1"/>
</dbReference>
<keyword evidence="6 7" id="KW-0503">Monooxygenase</keyword>
<keyword evidence="2 7" id="KW-0349">Heme</keyword>
<dbReference type="InterPro" id="IPR036396">
    <property type="entry name" value="Cyt_P450_sf"/>
</dbReference>
<evidence type="ECO:0000256" key="4">
    <source>
        <dbReference type="ARBA" id="ARBA00023002"/>
    </source>
</evidence>
<dbReference type="Proteomes" id="UP000063699">
    <property type="component" value="Chromosome"/>
</dbReference>
<evidence type="ECO:0000256" key="1">
    <source>
        <dbReference type="ARBA" id="ARBA00010617"/>
    </source>
</evidence>
<keyword evidence="4 7" id="KW-0560">Oxidoreductase</keyword>
<dbReference type="STRING" id="860235.AOZ06_16885"/>
<evidence type="ECO:0000256" key="3">
    <source>
        <dbReference type="ARBA" id="ARBA00022723"/>
    </source>
</evidence>
<dbReference type="KEGG" id="kphy:AOZ06_16885"/>
<organism evidence="8 9">
    <name type="scientific">Kibdelosporangium phytohabitans</name>
    <dbReference type="NCBI Taxonomy" id="860235"/>
    <lineage>
        <taxon>Bacteria</taxon>
        <taxon>Bacillati</taxon>
        <taxon>Actinomycetota</taxon>
        <taxon>Actinomycetes</taxon>
        <taxon>Pseudonocardiales</taxon>
        <taxon>Pseudonocardiaceae</taxon>
        <taxon>Kibdelosporangium</taxon>
    </lineage>
</organism>
<evidence type="ECO:0000313" key="8">
    <source>
        <dbReference type="EMBL" id="ALG08359.1"/>
    </source>
</evidence>
<protein>
    <submittedName>
        <fullName evidence="8">Cytochrome</fullName>
    </submittedName>
</protein>
<reference evidence="8 9" key="1">
    <citation type="submission" date="2015-07" db="EMBL/GenBank/DDBJ databases">
        <title>Genome sequencing of Kibdelosporangium phytohabitans.</title>
        <authorList>
            <person name="Qin S."/>
            <person name="Xing K."/>
        </authorList>
    </citation>
    <scope>NUCLEOTIDE SEQUENCE [LARGE SCALE GENOMIC DNA]</scope>
    <source>
        <strain evidence="8 9">KLBMP1111</strain>
    </source>
</reference>
<dbReference type="FunFam" id="1.10.630.10:FF:000018">
    <property type="entry name" value="Cytochrome P450 monooxygenase"/>
    <property type="match status" value="1"/>
</dbReference>
<dbReference type="GO" id="GO:0008395">
    <property type="term" value="F:steroid hydroxylase activity"/>
    <property type="evidence" value="ECO:0007669"/>
    <property type="project" value="TreeGrafter"/>
</dbReference>
<accession>A0A0N7F3D9</accession>
<dbReference type="InterPro" id="IPR017972">
    <property type="entry name" value="Cyt_P450_CS"/>
</dbReference>
<dbReference type="PANTHER" id="PTHR46696:SF4">
    <property type="entry name" value="BIOTIN BIOSYNTHESIS CYTOCHROME P450"/>
    <property type="match status" value="1"/>
</dbReference>
<proteinExistence type="inferred from homology"/>
<dbReference type="GO" id="GO:0005506">
    <property type="term" value="F:iron ion binding"/>
    <property type="evidence" value="ECO:0007669"/>
    <property type="project" value="InterPro"/>
</dbReference>
<dbReference type="GO" id="GO:0036199">
    <property type="term" value="F:cholest-4-en-3-one 26-monooxygenase activity"/>
    <property type="evidence" value="ECO:0007669"/>
    <property type="project" value="TreeGrafter"/>
</dbReference>
<dbReference type="EMBL" id="CP012752">
    <property type="protein sequence ID" value="ALG08359.1"/>
    <property type="molecule type" value="Genomic_DNA"/>
</dbReference>
<keyword evidence="3 7" id="KW-0479">Metal-binding</keyword>